<reference evidence="2 3" key="1">
    <citation type="submission" date="2018-03" db="EMBL/GenBank/DDBJ databases">
        <title>Genomic Encyclopedia of Archaeal and Bacterial Type Strains, Phase II (KMG-II): from individual species to whole genera.</title>
        <authorList>
            <person name="Goeker M."/>
        </authorList>
    </citation>
    <scope>NUCLEOTIDE SEQUENCE [LARGE SCALE GENOMIC DNA]</scope>
    <source>
        <strain evidence="2 3">DSM 100065</strain>
    </source>
</reference>
<accession>A0A2T1A6H1</accession>
<protein>
    <submittedName>
        <fullName evidence="2">Substrate-binding family protein</fullName>
    </submittedName>
</protein>
<evidence type="ECO:0000313" key="3">
    <source>
        <dbReference type="Proteomes" id="UP000237752"/>
    </source>
</evidence>
<dbReference type="AlphaFoldDB" id="A0A2T1A6H1"/>
<comment type="caution">
    <text evidence="2">The sequence shown here is derived from an EMBL/GenBank/DDBJ whole genome shotgun (WGS) entry which is preliminary data.</text>
</comment>
<evidence type="ECO:0000256" key="1">
    <source>
        <dbReference type="SAM" id="MobiDB-lite"/>
    </source>
</evidence>
<sequence length="298" mass="32091">MLGAPMVAALKSSIISNDMLSIPGSWASSDFAAPAILTVGSTHSIEILNGLAYLQKQGLIQDGDKNGHVYINSEYGDDGLLGSKAYAKDHDMTSVEANTPADEADMSAAVASLKSAGVKPPSQRADRCCSNADGGPRTRAYPAARQQSVVRPRHAANACQERAEQLMRSAPIVPFNTDAPLEAVYRSLSMPADRRWDLWRRVSDHDVSGKRRWKSSQSFPRASDHSETSGRAGNEPIVGIDGSCLEVHNPAPGGEDGRFCCERATLRGSVKTCLDLDRGAYAAIGDNRHRGRAHRRVH</sequence>
<gene>
    <name evidence="2" type="ORF">CLV47_10152</name>
</gene>
<dbReference type="Gene3D" id="3.40.50.2300">
    <property type="match status" value="2"/>
</dbReference>
<keyword evidence="3" id="KW-1185">Reference proteome</keyword>
<proteinExistence type="predicted"/>
<name>A0A2T1A6H1_9ACTN</name>
<dbReference type="EMBL" id="PVUE01000001">
    <property type="protein sequence ID" value="PRZ43928.1"/>
    <property type="molecule type" value="Genomic_DNA"/>
</dbReference>
<dbReference type="InterPro" id="IPR028082">
    <property type="entry name" value="Peripla_BP_I"/>
</dbReference>
<feature type="region of interest" description="Disordered" evidence="1">
    <location>
        <begin position="116"/>
        <end position="139"/>
    </location>
</feature>
<organism evidence="2 3">
    <name type="scientific">Antricoccus suffuscus</name>
    <dbReference type="NCBI Taxonomy" id="1629062"/>
    <lineage>
        <taxon>Bacteria</taxon>
        <taxon>Bacillati</taxon>
        <taxon>Actinomycetota</taxon>
        <taxon>Actinomycetes</taxon>
        <taxon>Geodermatophilales</taxon>
        <taxon>Antricoccaceae</taxon>
        <taxon>Antricoccus</taxon>
    </lineage>
</organism>
<feature type="region of interest" description="Disordered" evidence="1">
    <location>
        <begin position="207"/>
        <end position="235"/>
    </location>
</feature>
<dbReference type="SUPFAM" id="SSF53822">
    <property type="entry name" value="Periplasmic binding protein-like I"/>
    <property type="match status" value="1"/>
</dbReference>
<evidence type="ECO:0000313" key="2">
    <source>
        <dbReference type="EMBL" id="PRZ43928.1"/>
    </source>
</evidence>
<dbReference type="Proteomes" id="UP000237752">
    <property type="component" value="Unassembled WGS sequence"/>
</dbReference>